<dbReference type="Proteomes" id="UP000529446">
    <property type="component" value="Unassembled WGS sequence"/>
</dbReference>
<accession>A0A7X0YLN3</accession>
<proteinExistence type="predicted"/>
<dbReference type="AlphaFoldDB" id="A0A7X0YLN3"/>
<organism evidence="1 2">
    <name type="scientific">Listeria booriae</name>
    <dbReference type="NCBI Taxonomy" id="1552123"/>
    <lineage>
        <taxon>Bacteria</taxon>
        <taxon>Bacillati</taxon>
        <taxon>Bacillota</taxon>
        <taxon>Bacilli</taxon>
        <taxon>Bacillales</taxon>
        <taxon>Listeriaceae</taxon>
        <taxon>Listeria</taxon>
    </lineage>
</organism>
<dbReference type="EMBL" id="JAARXI010000004">
    <property type="protein sequence ID" value="MBC2116697.1"/>
    <property type="molecule type" value="Genomic_DNA"/>
</dbReference>
<evidence type="ECO:0000313" key="2">
    <source>
        <dbReference type="Proteomes" id="UP000529446"/>
    </source>
</evidence>
<sequence length="157" mass="17934">METSKLELTKLAQLITSLEADTSDTETMLYNLNKLSTEELESVQSYFSGSGIRTFSKTFLQISMASFISGMTVFFFIKFQAELLVFFLGIAYLLACILIFFRSTLKAPTKSFLEIAMNRGKYDRIISLTAIILDERYRKDFQNALKTPSTYEEDTSK</sequence>
<gene>
    <name evidence="1" type="ORF">HCB06_08760</name>
</gene>
<comment type="caution">
    <text evidence="1">The sequence shown here is derived from an EMBL/GenBank/DDBJ whole genome shotgun (WGS) entry which is preliminary data.</text>
</comment>
<name>A0A7X0YLN3_9LIST</name>
<protein>
    <submittedName>
        <fullName evidence="1">Uncharacterized protein</fullName>
    </submittedName>
</protein>
<dbReference type="RefSeq" id="WP_185356180.1">
    <property type="nucleotide sequence ID" value="NZ_JAARON010000002.1"/>
</dbReference>
<evidence type="ECO:0000313" key="1">
    <source>
        <dbReference type="EMBL" id="MBC2116697.1"/>
    </source>
</evidence>
<reference evidence="1 2" key="1">
    <citation type="submission" date="2020-03" db="EMBL/GenBank/DDBJ databases">
        <title>Soil Listeria distribution.</title>
        <authorList>
            <person name="Liao J."/>
            <person name="Wiedmann M."/>
        </authorList>
    </citation>
    <scope>NUCLEOTIDE SEQUENCE [LARGE SCALE GENOMIC DNA]</scope>
    <source>
        <strain evidence="1 2">FSL L7-0360</strain>
    </source>
</reference>